<evidence type="ECO:0000256" key="1">
    <source>
        <dbReference type="ARBA" id="ARBA00022729"/>
    </source>
</evidence>
<dbReference type="PROSITE" id="PS51257">
    <property type="entry name" value="PROKAR_LIPOPROTEIN"/>
    <property type="match status" value="1"/>
</dbReference>
<accession>A0A926QHR1</accession>
<dbReference type="CDD" id="cd13580">
    <property type="entry name" value="PBP2_AlgQ_like_1"/>
    <property type="match status" value="1"/>
</dbReference>
<feature type="signal peptide" evidence="2">
    <location>
        <begin position="1"/>
        <end position="19"/>
    </location>
</feature>
<keyword evidence="4" id="KW-1185">Reference proteome</keyword>
<dbReference type="AlphaFoldDB" id="A0A926QHR1"/>
<evidence type="ECO:0000313" key="3">
    <source>
        <dbReference type="EMBL" id="MBD0378789.1"/>
    </source>
</evidence>
<name>A0A926QHR1_9BACL</name>
<evidence type="ECO:0000256" key="2">
    <source>
        <dbReference type="SAM" id="SignalP"/>
    </source>
</evidence>
<dbReference type="InterPro" id="IPR050490">
    <property type="entry name" value="Bact_solute-bd_prot1"/>
</dbReference>
<dbReference type="PANTHER" id="PTHR43649">
    <property type="entry name" value="ARABINOSE-BINDING PROTEIN-RELATED"/>
    <property type="match status" value="1"/>
</dbReference>
<dbReference type="Proteomes" id="UP000650466">
    <property type="component" value="Unassembled WGS sequence"/>
</dbReference>
<feature type="chain" id="PRO_5039357047" evidence="2">
    <location>
        <begin position="20"/>
        <end position="549"/>
    </location>
</feature>
<organism evidence="3 4">
    <name type="scientific">Paenibacillus sedimenti</name>
    <dbReference type="NCBI Taxonomy" id="2770274"/>
    <lineage>
        <taxon>Bacteria</taxon>
        <taxon>Bacillati</taxon>
        <taxon>Bacillota</taxon>
        <taxon>Bacilli</taxon>
        <taxon>Bacillales</taxon>
        <taxon>Paenibacillaceae</taxon>
        <taxon>Paenibacillus</taxon>
    </lineage>
</organism>
<dbReference type="RefSeq" id="WP_188172600.1">
    <property type="nucleotide sequence ID" value="NZ_JACVVD010000001.1"/>
</dbReference>
<dbReference type="EMBL" id="JACVVD010000001">
    <property type="protein sequence ID" value="MBD0378789.1"/>
    <property type="molecule type" value="Genomic_DNA"/>
</dbReference>
<dbReference type="Gene3D" id="3.40.190.10">
    <property type="entry name" value="Periplasmic binding protein-like II"/>
    <property type="match status" value="2"/>
</dbReference>
<gene>
    <name evidence="3" type="ORF">ICC18_01460</name>
</gene>
<comment type="caution">
    <text evidence="3">The sequence shown here is derived from an EMBL/GenBank/DDBJ whole genome shotgun (WGS) entry which is preliminary data.</text>
</comment>
<keyword evidence="1 2" id="KW-0732">Signal</keyword>
<protein>
    <submittedName>
        <fullName evidence="3">Extracellular solute-binding protein</fullName>
    </submittedName>
</protein>
<sequence length="549" mass="60837">MKKGKSLILLVLTAAFVSACTSQNPGASTNTGGNASAVPNEKVDQFKMPNPIEITTFKGVTAGAKLPEGDTAENNQYTRYIKDKTNISFKLLWYASGADYTQKLNLAVASNDIPDIMLVDEGTFLSLAAAGQLEDLSKVYEKYASPLTKELYNSTGNKAIEKATYKGKLMGIPNISVQADAMSFLWVRKDWMEKLGLQAPKSVDDIATIAKAFVEKDPDGNGKTDTIGLTGYDKAFENGGKASFHNFKGLFEAYNAYPTNWVKDSSGNVVYGSTLPETKQALGKLREMYAAGLIDKEFAILKNANPNVISGKSGLFFGPWWATGMIADTFTNNPKADFTPYLIMDAKGQKNNLMVPVSNRFIVVKKGMKHPEAAMIYANNFIAAQRKVDPDALKLDFSIDASYWPIGNATYDYADAVERKSEMLKKAMSGAMKPEELNPEMKDMYDKAMRDKANPRKDVKDWKGYWGYTVPAEVLKQNYNKVYSEYTAVTKTMERKWANLQKLETEAFFKIVMGDQPLDSFDKFVSDWKAQGGDEITKEVQNELKAASK</sequence>
<reference evidence="3" key="1">
    <citation type="submission" date="2020-09" db="EMBL/GenBank/DDBJ databases">
        <title>Draft Genome Sequence of Paenibacillus sp. WST5.</title>
        <authorList>
            <person name="Bao Z."/>
        </authorList>
    </citation>
    <scope>NUCLEOTIDE SEQUENCE</scope>
    <source>
        <strain evidence="3">WST5</strain>
    </source>
</reference>
<proteinExistence type="predicted"/>
<evidence type="ECO:0000313" key="4">
    <source>
        <dbReference type="Proteomes" id="UP000650466"/>
    </source>
</evidence>
<dbReference type="PANTHER" id="PTHR43649:SF33">
    <property type="entry name" value="POLYGALACTURONAN_RHAMNOGALACTURONAN-BINDING PROTEIN YTCQ"/>
    <property type="match status" value="1"/>
</dbReference>
<dbReference type="SUPFAM" id="SSF53850">
    <property type="entry name" value="Periplasmic binding protein-like II"/>
    <property type="match status" value="1"/>
</dbReference>